<accession>A0ACD1GU88</accession>
<protein>
    <submittedName>
        <fullName evidence="1">Ketoacyl-synt-domain-containing protein</fullName>
    </submittedName>
</protein>
<keyword evidence="2" id="KW-1185">Reference proteome</keyword>
<reference evidence="1" key="1">
    <citation type="submission" date="2018-02" db="EMBL/GenBank/DDBJ databases">
        <title>The genomes of Aspergillus section Nigri reveals drivers in fungal speciation.</title>
        <authorList>
            <consortium name="DOE Joint Genome Institute"/>
            <person name="Vesth T.C."/>
            <person name="Nybo J."/>
            <person name="Theobald S."/>
            <person name="Brandl J."/>
            <person name="Frisvad J.C."/>
            <person name="Nielsen K.F."/>
            <person name="Lyhne E.K."/>
            <person name="Kogle M.E."/>
            <person name="Kuo A."/>
            <person name="Riley R."/>
            <person name="Clum A."/>
            <person name="Nolan M."/>
            <person name="Lipzen A."/>
            <person name="Salamov A."/>
            <person name="Henrissat B."/>
            <person name="Wiebenga A."/>
            <person name="De vries R.P."/>
            <person name="Grigoriev I.V."/>
            <person name="Mortensen U.H."/>
            <person name="Andersen M.R."/>
            <person name="Baker S.E."/>
        </authorList>
    </citation>
    <scope>NUCLEOTIDE SEQUENCE</scope>
    <source>
        <strain evidence="1">CBS 121060</strain>
    </source>
</reference>
<evidence type="ECO:0000313" key="1">
    <source>
        <dbReference type="EMBL" id="RAH64894.1"/>
    </source>
</evidence>
<dbReference type="EMBL" id="KZ825003">
    <property type="protein sequence ID" value="RAH64894.1"/>
    <property type="molecule type" value="Genomic_DNA"/>
</dbReference>
<sequence length="1891" mass="206528">MSIFDYPLESIEEKLSSYNEQATQHERPEVRVTAIFHDSISVSGDGVTLEGFNGLLARESIQCRWANVHAMYHYGEEMDNVRRVIVHDVETRGITLPSWNDLHVPLRWASEPQLHSVSLVEAILQKIFLDAVDWRETEAHLESYFTRSLNRDSEARYRVLGIGPGSKSLIHVSNNLLAHPRLEVRQSWVSSLTEPSMDDIAVVGTSVNYPGAKGLEEFWELLESGRSTMGQIPSDRFDLSSRQGVPSFGNFIKNPFEFDAPHFNISPREAKSMDPQQRLLLHAAVEALDDAGYAPGSSPSYQKETFGVYVGVATGDYVDNLRTQLDIYYSPGTLRAFLSGRISYAFKMNGPSIVIDTACSSSLVALHHACMALQRGECRAALAGGVNIISSPDMYCGLARAHFLSLSGQCKPFDEAADGYCRAEGCGMVVLKKLADAMEEDDHIYGVIRGIGINQCGTAKSITHPDAATQAALFRDVLRSSRLTPADIDLVEAHGTGTQAGDYAEASSLRAVFGSRPSTSPRYLCSLKGNIGHAEAASGVAGLAKLLLMLEKHKVPPQASFNKINPRLQPLLEDAWIIPTKLTDWTKRSGPRRALLNNFGAAGSNCALIVEEFMQPTTFTQQTRSHHVCNLSARTAEALEAIQSSYLECLLKQPDLRLEDFCYTVNARRQQQSAYRASIIVQNRQELARELEQPLVAMSDLGKHREPGKTVFVYSGQGAVYAGMGLELLATVPTFRDATSRCDAILTESGFFPVTPFLMGTQPASGEEAVIISQCACFVYEYALARMFQAWCVKPDLVVGHSIGEYAASVEAGQLGLSTALSLLAHRARLMARKCALGSTGMVACRLPPATLEQLVLNRPTDLEGLTICCYNSPDDSVVAGPIGSLSRLTTYCREQGIRHKMLEVPLGFHSSAVEQILDDFSLLVSEVVTRPPSIQMGSSLYGRVLQPGERLKPGYFVDHARHPVRFSALISDIQKWAGNERLTVVEIGPSPSTEPMFKVVLAPRNGSYTFVASQHPRHPSWATLTGALRTLFLHDYPVNWRAVYDGSSARFVRSLPHTPLRSKQYLLPFIERPSLSVASAGQEAEGSSRPCYAFISPSRGKEIAGFSEQVFETYAKQIEPFAAAHSVGGVPLCPASVYMEVVLQALASTRDSCSDTTAYLLKDMKFDKPLVCASSGNEANPVVICTELEAARPPQQLQLFSCRSPTKTVFCTGSIRSLGSQQAQETEDILVQKLARVERMRRAISGASTSPTESFSSRTFYELIFPRVVRYTAPFLTIQDFNISHADRDGYGTFRLPAVSSAPTALFISPPELVDTLLHAAGFVANAAVDSDVACICVSAQEGMICHNSIHLRGQPLQVYCTVVDVGYAFLADSYALDETNRVIAYVEGIRFQKIKLSSFQALLSRGLARSGTTRASLPRDLKTRSGLETDSLAPASSAASTVVCNILAQLCETAPDIPHSRTLAEMGIDSLLMMELAVVLQQRFRSMKGVEGLNLEQCRTVSDVVAQVSMLTDAEETVIGTPSSGGAQTPAQTPIQPSASLRDLFVEVCGLEPRDGEKEQPLSLLGVDSLLSIELAHEIRTRLGLTLPDDFHDGFSGLTSRRLGELCAVSPSHRPPPRGKDIPHIHREDPRLGKLLHDGVLSHEMPSSGSEIYLFHDGSGMCGMYGRLSGLTRHKVYGIASPSWPFADCERPMTLQALASLYIEHTGLATTSSDVILGGWSFGGVLAFEAARQLCRRKRPVKGVVMIDSPAPVAHQALPAPVIDYVLCPGGGRALLQSEQARQTQQEIQANFRAHADLLENYHPAGPVADEDGALRPLACVLISCREPLDTDRLCGVSYPWLSDPCFRRDSQQQWESLTGTPLTVLEIPCDHFSPFRPDCLNLKASVEG</sequence>
<name>A0ACD1GU88_9EURO</name>
<gene>
    <name evidence="1" type="ORF">BO66DRAFT_443539</name>
</gene>
<dbReference type="Proteomes" id="UP000249661">
    <property type="component" value="Unassembled WGS sequence"/>
</dbReference>
<proteinExistence type="predicted"/>
<organism evidence="1 2">
    <name type="scientific">Aspergillus aculeatinus CBS 121060</name>
    <dbReference type="NCBI Taxonomy" id="1448322"/>
    <lineage>
        <taxon>Eukaryota</taxon>
        <taxon>Fungi</taxon>
        <taxon>Dikarya</taxon>
        <taxon>Ascomycota</taxon>
        <taxon>Pezizomycotina</taxon>
        <taxon>Eurotiomycetes</taxon>
        <taxon>Eurotiomycetidae</taxon>
        <taxon>Eurotiales</taxon>
        <taxon>Aspergillaceae</taxon>
        <taxon>Aspergillus</taxon>
        <taxon>Aspergillus subgen. Circumdati</taxon>
    </lineage>
</organism>
<evidence type="ECO:0000313" key="2">
    <source>
        <dbReference type="Proteomes" id="UP000249661"/>
    </source>
</evidence>